<gene>
    <name evidence="9" type="ORF">MTBPR1_80028</name>
</gene>
<evidence type="ECO:0000313" key="10">
    <source>
        <dbReference type="Proteomes" id="UP000231658"/>
    </source>
</evidence>
<dbReference type="AlphaFoldDB" id="A0A1C3RL23"/>
<evidence type="ECO:0000256" key="7">
    <source>
        <dbReference type="RuleBase" id="RU363032"/>
    </source>
</evidence>
<dbReference type="Gene3D" id="1.10.3720.10">
    <property type="entry name" value="MetI-like"/>
    <property type="match status" value="1"/>
</dbReference>
<proteinExistence type="inferred from homology"/>
<dbReference type="GO" id="GO:0005886">
    <property type="term" value="C:plasma membrane"/>
    <property type="evidence" value="ECO:0007669"/>
    <property type="project" value="UniProtKB-SubCell"/>
</dbReference>
<evidence type="ECO:0000256" key="4">
    <source>
        <dbReference type="ARBA" id="ARBA00022692"/>
    </source>
</evidence>
<dbReference type="Pfam" id="PF00528">
    <property type="entry name" value="BPD_transp_1"/>
    <property type="match status" value="1"/>
</dbReference>
<keyword evidence="2 7" id="KW-0813">Transport</keyword>
<keyword evidence="5 7" id="KW-1133">Transmembrane helix</keyword>
<protein>
    <submittedName>
        <fullName evidence="9">Putative ABC transporter protein</fullName>
    </submittedName>
</protein>
<dbReference type="PANTHER" id="PTHR30151:SF38">
    <property type="entry name" value="ALIPHATIC SULFONATES TRANSPORT PERMEASE PROTEIN SSUC-RELATED"/>
    <property type="match status" value="1"/>
</dbReference>
<feature type="transmembrane region" description="Helical" evidence="7">
    <location>
        <begin position="195"/>
        <end position="214"/>
    </location>
</feature>
<dbReference type="InterPro" id="IPR000515">
    <property type="entry name" value="MetI-like"/>
</dbReference>
<keyword evidence="10" id="KW-1185">Reference proteome</keyword>
<feature type="transmembrane region" description="Helical" evidence="7">
    <location>
        <begin position="71"/>
        <end position="91"/>
    </location>
</feature>
<reference evidence="9 10" key="1">
    <citation type="submission" date="2016-07" db="EMBL/GenBank/DDBJ databases">
        <authorList>
            <person name="Lefevre C.T."/>
        </authorList>
    </citation>
    <scope>NUCLEOTIDE SEQUENCE [LARGE SCALE GENOMIC DNA]</scope>
    <source>
        <strain evidence="9">PR1</strain>
    </source>
</reference>
<accession>A0A1C3RL23</accession>
<evidence type="ECO:0000256" key="3">
    <source>
        <dbReference type="ARBA" id="ARBA00022475"/>
    </source>
</evidence>
<organism evidence="9 10">
    <name type="scientific">Candidatus Terasakiella magnetica</name>
    <dbReference type="NCBI Taxonomy" id="1867952"/>
    <lineage>
        <taxon>Bacteria</taxon>
        <taxon>Pseudomonadati</taxon>
        <taxon>Pseudomonadota</taxon>
        <taxon>Alphaproteobacteria</taxon>
        <taxon>Rhodospirillales</taxon>
        <taxon>Terasakiellaceae</taxon>
        <taxon>Terasakiella</taxon>
    </lineage>
</organism>
<dbReference type="CDD" id="cd06261">
    <property type="entry name" value="TM_PBP2"/>
    <property type="match status" value="1"/>
</dbReference>
<dbReference type="Proteomes" id="UP000231658">
    <property type="component" value="Unassembled WGS sequence"/>
</dbReference>
<comment type="similarity">
    <text evidence="7">Belongs to the binding-protein-dependent transport system permease family.</text>
</comment>
<evidence type="ECO:0000259" key="8">
    <source>
        <dbReference type="PROSITE" id="PS50928"/>
    </source>
</evidence>
<dbReference type="SUPFAM" id="SSF161098">
    <property type="entry name" value="MetI-like"/>
    <property type="match status" value="1"/>
</dbReference>
<feature type="domain" description="ABC transmembrane type-1" evidence="8">
    <location>
        <begin position="33"/>
        <end position="215"/>
    </location>
</feature>
<keyword evidence="3" id="KW-1003">Cell membrane</keyword>
<dbReference type="EMBL" id="FLYE01000047">
    <property type="protein sequence ID" value="SCA57974.1"/>
    <property type="molecule type" value="Genomic_DNA"/>
</dbReference>
<dbReference type="GO" id="GO:0055085">
    <property type="term" value="P:transmembrane transport"/>
    <property type="evidence" value="ECO:0007669"/>
    <property type="project" value="InterPro"/>
</dbReference>
<keyword evidence="6 7" id="KW-0472">Membrane</keyword>
<dbReference type="STRING" id="1867952.MTBPR1_80028"/>
<feature type="transmembrane region" description="Helical" evidence="7">
    <location>
        <begin position="37"/>
        <end position="59"/>
    </location>
</feature>
<evidence type="ECO:0000313" key="9">
    <source>
        <dbReference type="EMBL" id="SCA57974.1"/>
    </source>
</evidence>
<evidence type="ECO:0000256" key="5">
    <source>
        <dbReference type="ARBA" id="ARBA00022989"/>
    </source>
</evidence>
<comment type="subcellular location">
    <subcellularLocation>
        <location evidence="1 7">Cell membrane</location>
        <topology evidence="1 7">Multi-pass membrane protein</topology>
    </subcellularLocation>
</comment>
<feature type="transmembrane region" description="Helical" evidence="7">
    <location>
        <begin position="151"/>
        <end position="174"/>
    </location>
</feature>
<evidence type="ECO:0000256" key="6">
    <source>
        <dbReference type="ARBA" id="ARBA00023136"/>
    </source>
</evidence>
<dbReference type="InterPro" id="IPR035906">
    <property type="entry name" value="MetI-like_sf"/>
</dbReference>
<sequence>MSYGVQSELLPPPHEVFARIFEEAQTGELYQHCLATLWRVLAAFILAMFIGSFIGLSMGLNKSAGCFFEPWLLFLLNIPALVVIILCYLWVGLNEVAAVLAVSINKIPNVAITLREGAKSLDRGLADMASSYRLSTATKLKHIILPQLVPFFAAASRSGLALIWKIVLVVELLGRSDGVGFQLHLFFQMFDVTGILAYSIAFIGVILCIEYGLIGPWERHVSKWRISS</sequence>
<name>A0A1C3RL23_9PROT</name>
<evidence type="ECO:0000256" key="1">
    <source>
        <dbReference type="ARBA" id="ARBA00004651"/>
    </source>
</evidence>
<keyword evidence="4 7" id="KW-0812">Transmembrane</keyword>
<evidence type="ECO:0000256" key="2">
    <source>
        <dbReference type="ARBA" id="ARBA00022448"/>
    </source>
</evidence>
<dbReference type="PANTHER" id="PTHR30151">
    <property type="entry name" value="ALKANE SULFONATE ABC TRANSPORTER-RELATED, MEMBRANE SUBUNIT"/>
    <property type="match status" value="1"/>
</dbReference>
<dbReference type="PROSITE" id="PS50928">
    <property type="entry name" value="ABC_TM1"/>
    <property type="match status" value="1"/>
</dbReference>